<proteinExistence type="inferred from homology"/>
<organism evidence="7 8">
    <name type="scientific">Anaerosolibacter carboniphilus</name>
    <dbReference type="NCBI Taxonomy" id="1417629"/>
    <lineage>
        <taxon>Bacteria</taxon>
        <taxon>Bacillati</taxon>
        <taxon>Bacillota</taxon>
        <taxon>Clostridia</taxon>
        <taxon>Peptostreptococcales</taxon>
        <taxon>Thermotaleaceae</taxon>
        <taxon>Anaerosolibacter</taxon>
    </lineage>
</organism>
<dbReference type="EMBL" id="JACHEN010000013">
    <property type="protein sequence ID" value="MBB6216256.1"/>
    <property type="molecule type" value="Genomic_DNA"/>
</dbReference>
<dbReference type="NCBIfam" id="TIGR00005">
    <property type="entry name" value="rluA_subfam"/>
    <property type="match status" value="1"/>
</dbReference>
<reference evidence="7 8" key="1">
    <citation type="submission" date="2020-08" db="EMBL/GenBank/DDBJ databases">
        <title>Genomic Encyclopedia of Type Strains, Phase IV (KMG-IV): sequencing the most valuable type-strain genomes for metagenomic binning, comparative biology and taxonomic classification.</title>
        <authorList>
            <person name="Goeker M."/>
        </authorList>
    </citation>
    <scope>NUCLEOTIDE SEQUENCE [LARGE SCALE GENOMIC DNA]</scope>
    <source>
        <strain evidence="7 8">DSM 103526</strain>
    </source>
</reference>
<comment type="function">
    <text evidence="5">Responsible for synthesis of pseudouridine from uracil.</text>
</comment>
<evidence type="ECO:0000313" key="7">
    <source>
        <dbReference type="EMBL" id="MBB6216256.1"/>
    </source>
</evidence>
<dbReference type="GO" id="GO:0003723">
    <property type="term" value="F:RNA binding"/>
    <property type="evidence" value="ECO:0007669"/>
    <property type="project" value="InterPro"/>
</dbReference>
<dbReference type="Gene3D" id="3.30.2350.10">
    <property type="entry name" value="Pseudouridine synthase"/>
    <property type="match status" value="1"/>
</dbReference>
<comment type="catalytic activity">
    <reaction evidence="1 5">
        <text>a uridine in RNA = a pseudouridine in RNA</text>
        <dbReference type="Rhea" id="RHEA:48348"/>
        <dbReference type="Rhea" id="RHEA-COMP:12068"/>
        <dbReference type="Rhea" id="RHEA-COMP:12069"/>
        <dbReference type="ChEBI" id="CHEBI:65314"/>
        <dbReference type="ChEBI" id="CHEBI:65315"/>
    </reaction>
</comment>
<dbReference type="Proteomes" id="UP000579281">
    <property type="component" value="Unassembled WGS sequence"/>
</dbReference>
<evidence type="ECO:0000256" key="5">
    <source>
        <dbReference type="RuleBase" id="RU362028"/>
    </source>
</evidence>
<dbReference type="PANTHER" id="PTHR21600:SF44">
    <property type="entry name" value="RIBOSOMAL LARGE SUBUNIT PSEUDOURIDINE SYNTHASE D"/>
    <property type="match status" value="1"/>
</dbReference>
<gene>
    <name evidence="7" type="ORF">HNQ80_002355</name>
</gene>
<sequence length="300" mass="34415">MKQTNGNILEFIVDEQHEGKELKEILYDEMKLSSRLVRRLKRNKSILVNGNFITFHARLRRGDKVEAVMADEVNQFEPENIPMEVVYEDVDLVIVNKQPGLVVHPTKGHPTGTMANALVYRMQQLGESYKIRFVNRLDRDTSGLIIIAKNPYAQQELSKQMQRDEVEKIYLAVVKGVIQEEKGTVDAPIGRPDPEDILRKVYEGGQSSVTHYEVTQRIKDATVIRVKLETGRTHQIRVHMAHIGYPLIGDELYGYVDQELIQRQALHAETLIFEQPRTRGRVEVSAPIPDDIKELIQKLT</sequence>
<dbReference type="EC" id="5.4.99.-" evidence="5"/>
<accession>A0A841KRR8</accession>
<dbReference type="InterPro" id="IPR006225">
    <property type="entry name" value="PsdUridine_synth_RluC/D"/>
</dbReference>
<evidence type="ECO:0000256" key="2">
    <source>
        <dbReference type="ARBA" id="ARBA00010876"/>
    </source>
</evidence>
<dbReference type="GO" id="GO:0140098">
    <property type="term" value="F:catalytic activity, acting on RNA"/>
    <property type="evidence" value="ECO:0007669"/>
    <property type="project" value="UniProtKB-ARBA"/>
</dbReference>
<dbReference type="PANTHER" id="PTHR21600">
    <property type="entry name" value="MITOCHONDRIAL RNA PSEUDOURIDINE SYNTHASE"/>
    <property type="match status" value="1"/>
</dbReference>
<evidence type="ECO:0000256" key="4">
    <source>
        <dbReference type="PIRSR" id="PIRSR606225-1"/>
    </source>
</evidence>
<evidence type="ECO:0000259" key="6">
    <source>
        <dbReference type="Pfam" id="PF00849"/>
    </source>
</evidence>
<dbReference type="InterPro" id="IPR006224">
    <property type="entry name" value="PsdUridine_synth_RluA-like_CS"/>
</dbReference>
<keyword evidence="8" id="KW-1185">Reference proteome</keyword>
<dbReference type="InterPro" id="IPR050188">
    <property type="entry name" value="RluA_PseudoU_synthase"/>
</dbReference>
<evidence type="ECO:0000313" key="8">
    <source>
        <dbReference type="Proteomes" id="UP000579281"/>
    </source>
</evidence>
<dbReference type="SUPFAM" id="SSF55120">
    <property type="entry name" value="Pseudouridine synthase"/>
    <property type="match status" value="1"/>
</dbReference>
<evidence type="ECO:0000256" key="1">
    <source>
        <dbReference type="ARBA" id="ARBA00000073"/>
    </source>
</evidence>
<protein>
    <recommendedName>
        <fullName evidence="5">Pseudouridine synthase</fullName>
        <ecNumber evidence="5">5.4.99.-</ecNumber>
    </recommendedName>
</protein>
<evidence type="ECO:0000256" key="3">
    <source>
        <dbReference type="ARBA" id="ARBA00023235"/>
    </source>
</evidence>
<dbReference type="Pfam" id="PF00849">
    <property type="entry name" value="PseudoU_synth_2"/>
    <property type="match status" value="1"/>
</dbReference>
<comment type="caution">
    <text evidence="7">The sequence shown here is derived from an EMBL/GenBank/DDBJ whole genome shotgun (WGS) entry which is preliminary data.</text>
</comment>
<dbReference type="PROSITE" id="PS01129">
    <property type="entry name" value="PSI_RLU"/>
    <property type="match status" value="1"/>
</dbReference>
<dbReference type="RefSeq" id="WP_330602840.1">
    <property type="nucleotide sequence ID" value="NZ_JACHEN010000013.1"/>
</dbReference>
<feature type="domain" description="Pseudouridine synthase RsuA/RluA-like" evidence="6">
    <location>
        <begin position="91"/>
        <end position="242"/>
    </location>
</feature>
<dbReference type="CDD" id="cd02869">
    <property type="entry name" value="PseudoU_synth_RluA_like"/>
    <property type="match status" value="1"/>
</dbReference>
<dbReference type="AlphaFoldDB" id="A0A841KRR8"/>
<keyword evidence="3 5" id="KW-0413">Isomerase</keyword>
<feature type="active site" evidence="4">
    <location>
        <position position="138"/>
    </location>
</feature>
<comment type="similarity">
    <text evidence="2 5">Belongs to the pseudouridine synthase RluA family.</text>
</comment>
<dbReference type="InterPro" id="IPR006145">
    <property type="entry name" value="PsdUridine_synth_RsuA/RluA"/>
</dbReference>
<dbReference type="InterPro" id="IPR020103">
    <property type="entry name" value="PsdUridine_synth_cat_dom_sf"/>
</dbReference>
<dbReference type="GO" id="GO:0009982">
    <property type="term" value="F:pseudouridine synthase activity"/>
    <property type="evidence" value="ECO:0007669"/>
    <property type="project" value="InterPro"/>
</dbReference>
<name>A0A841KRR8_9FIRM</name>
<dbReference type="GO" id="GO:0000455">
    <property type="term" value="P:enzyme-directed rRNA pseudouridine synthesis"/>
    <property type="evidence" value="ECO:0007669"/>
    <property type="project" value="TreeGrafter"/>
</dbReference>